<organism evidence="6 7">
    <name type="scientific">Pristionchus mayeri</name>
    <dbReference type="NCBI Taxonomy" id="1317129"/>
    <lineage>
        <taxon>Eukaryota</taxon>
        <taxon>Metazoa</taxon>
        <taxon>Ecdysozoa</taxon>
        <taxon>Nematoda</taxon>
        <taxon>Chromadorea</taxon>
        <taxon>Rhabditida</taxon>
        <taxon>Rhabditina</taxon>
        <taxon>Diplogasteromorpha</taxon>
        <taxon>Diplogasteroidea</taxon>
        <taxon>Neodiplogasteridae</taxon>
        <taxon>Pristionchus</taxon>
    </lineage>
</organism>
<evidence type="ECO:0000256" key="3">
    <source>
        <dbReference type="ARBA" id="ARBA00022989"/>
    </source>
</evidence>
<dbReference type="PANTHER" id="PTHR46561:SF11">
    <property type="entry name" value="SERPENTINE RECEPTOR CLASS ALPHA_BETA-14"/>
    <property type="match status" value="1"/>
</dbReference>
<protein>
    <recommendedName>
        <fullName evidence="8">G protein-coupled receptor</fullName>
    </recommendedName>
</protein>
<evidence type="ECO:0000256" key="4">
    <source>
        <dbReference type="ARBA" id="ARBA00023136"/>
    </source>
</evidence>
<feature type="transmembrane region" description="Helical" evidence="5">
    <location>
        <begin position="151"/>
        <end position="172"/>
    </location>
</feature>
<feature type="transmembrane region" description="Helical" evidence="5">
    <location>
        <begin position="26"/>
        <end position="50"/>
    </location>
</feature>
<name>A0AAN5CYI1_9BILA</name>
<feature type="non-terminal residue" evidence="6">
    <location>
        <position position="1"/>
    </location>
</feature>
<feature type="transmembrane region" description="Helical" evidence="5">
    <location>
        <begin position="192"/>
        <end position="212"/>
    </location>
</feature>
<feature type="transmembrane region" description="Helical" evidence="5">
    <location>
        <begin position="104"/>
        <end position="130"/>
    </location>
</feature>
<feature type="transmembrane region" description="Helical" evidence="5">
    <location>
        <begin position="62"/>
        <end position="84"/>
    </location>
</feature>
<gene>
    <name evidence="6" type="ORF">PMAYCL1PPCAC_23209</name>
</gene>
<keyword evidence="3 5" id="KW-1133">Transmembrane helix</keyword>
<reference evidence="7" key="1">
    <citation type="submission" date="2022-10" db="EMBL/GenBank/DDBJ databases">
        <title>Genome assembly of Pristionchus species.</title>
        <authorList>
            <person name="Yoshida K."/>
            <person name="Sommer R.J."/>
        </authorList>
    </citation>
    <scope>NUCLEOTIDE SEQUENCE [LARGE SCALE GENOMIC DNA]</scope>
    <source>
        <strain evidence="7">RS5460</strain>
    </source>
</reference>
<dbReference type="Gene3D" id="1.20.1070.10">
    <property type="entry name" value="Rhodopsin 7-helix transmembrane proteins"/>
    <property type="match status" value="1"/>
</dbReference>
<comment type="caution">
    <text evidence="6">The sequence shown here is derived from an EMBL/GenBank/DDBJ whole genome shotgun (WGS) entry which is preliminary data.</text>
</comment>
<dbReference type="InterPro" id="IPR053286">
    <property type="entry name" value="Nematode_rcpt-like_srab"/>
</dbReference>
<keyword evidence="7" id="KW-1185">Reference proteome</keyword>
<keyword evidence="4 5" id="KW-0472">Membrane</keyword>
<dbReference type="AlphaFoldDB" id="A0AAN5CYI1"/>
<comment type="subcellular location">
    <subcellularLocation>
        <location evidence="1">Membrane</location>
        <topology evidence="1">Multi-pass membrane protein</topology>
    </subcellularLocation>
</comment>
<dbReference type="Pfam" id="PF10292">
    <property type="entry name" value="7TM_GPCR_Srab"/>
    <property type="match status" value="1"/>
</dbReference>
<proteinExistence type="predicted"/>
<evidence type="ECO:0000256" key="5">
    <source>
        <dbReference type="SAM" id="Phobius"/>
    </source>
</evidence>
<feature type="transmembrane region" description="Helical" evidence="5">
    <location>
        <begin position="244"/>
        <end position="268"/>
    </location>
</feature>
<evidence type="ECO:0000256" key="1">
    <source>
        <dbReference type="ARBA" id="ARBA00004141"/>
    </source>
</evidence>
<evidence type="ECO:0000256" key="2">
    <source>
        <dbReference type="ARBA" id="ARBA00022692"/>
    </source>
</evidence>
<evidence type="ECO:0000313" key="6">
    <source>
        <dbReference type="EMBL" id="GMR53014.1"/>
    </source>
</evidence>
<dbReference type="Proteomes" id="UP001328107">
    <property type="component" value="Unassembled WGS sequence"/>
</dbReference>
<evidence type="ECO:0008006" key="8">
    <source>
        <dbReference type="Google" id="ProtNLM"/>
    </source>
</evidence>
<dbReference type="InterPro" id="IPR019408">
    <property type="entry name" value="7TM_GPCR_serpentine_rcpt_Srab"/>
</dbReference>
<dbReference type="PANTHER" id="PTHR46561">
    <property type="entry name" value="SERPENTINE RECEPTOR, CLASS AB (CLASS A-LIKE)-RELATED"/>
    <property type="match status" value="1"/>
</dbReference>
<keyword evidence="2 5" id="KW-0812">Transmembrane</keyword>
<sequence length="338" mass="38484">PPSKMTSPSTNLSSLIDDSLHYHESVVIRTLFAINFVGSMTGIIAISSLLKNGIWRKLAKHRNLLVSLASHCLWTAVMCIGVLINTSAQLCRYFTFSLPADLLISGWECFLRISLFATALNGVIFSLVVTAVERLIGTVIHKSYIGNSIKICALLITLQVCVPIAMTLSMGIDYGLTESFSFCTVQTTRNKHIHEVLIVFFFIFVILSLVLFHSMNYGNRRLLGSLHKTSLTQRYQVKENLRMLFLLSPLFDCHSLITLPLLLVFTFLPKLWSSYKPRDYAINEEIFHVMYLHGLALPLFLLLRNTLQRRYAGRYREHADLTERRVTDLYLSSTQKAW</sequence>
<evidence type="ECO:0000313" key="7">
    <source>
        <dbReference type="Proteomes" id="UP001328107"/>
    </source>
</evidence>
<dbReference type="GO" id="GO:0016020">
    <property type="term" value="C:membrane"/>
    <property type="evidence" value="ECO:0007669"/>
    <property type="project" value="UniProtKB-SubCell"/>
</dbReference>
<accession>A0AAN5CYI1</accession>
<feature type="transmembrane region" description="Helical" evidence="5">
    <location>
        <begin position="288"/>
        <end position="307"/>
    </location>
</feature>
<dbReference type="EMBL" id="BTRK01000005">
    <property type="protein sequence ID" value="GMR53014.1"/>
    <property type="molecule type" value="Genomic_DNA"/>
</dbReference>